<feature type="region of interest" description="Disordered" evidence="3">
    <location>
        <begin position="77"/>
        <end position="140"/>
    </location>
</feature>
<comment type="caution">
    <text evidence="7">The sequence shown here is derived from an EMBL/GenBank/DDBJ whole genome shotgun (WGS) entry which is preliminary data.</text>
</comment>
<keyword evidence="5" id="KW-0732">Signal</keyword>
<feature type="domain" description="SH3" evidence="6">
    <location>
        <begin position="207"/>
        <end position="268"/>
    </location>
</feature>
<evidence type="ECO:0000256" key="1">
    <source>
        <dbReference type="ARBA" id="ARBA00022443"/>
    </source>
</evidence>
<evidence type="ECO:0000313" key="8">
    <source>
        <dbReference type="Proteomes" id="UP001212841"/>
    </source>
</evidence>
<keyword evidence="4" id="KW-1133">Transmembrane helix</keyword>
<reference evidence="7" key="1">
    <citation type="submission" date="2020-05" db="EMBL/GenBank/DDBJ databases">
        <title>Phylogenomic resolution of chytrid fungi.</title>
        <authorList>
            <person name="Stajich J.E."/>
            <person name="Amses K."/>
            <person name="Simmons R."/>
            <person name="Seto K."/>
            <person name="Myers J."/>
            <person name="Bonds A."/>
            <person name="Quandt C.A."/>
            <person name="Barry K."/>
            <person name="Liu P."/>
            <person name="Grigoriev I."/>
            <person name="Longcore J.E."/>
            <person name="James T.Y."/>
        </authorList>
    </citation>
    <scope>NUCLEOTIDE SEQUENCE</scope>
    <source>
        <strain evidence="7">JEL0318</strain>
    </source>
</reference>
<proteinExistence type="predicted"/>
<accession>A0AAD5X8L1</accession>
<keyword evidence="4" id="KW-0812">Transmembrane</keyword>
<name>A0AAD5X8L1_9FUNG</name>
<dbReference type="SMART" id="SM00326">
    <property type="entry name" value="SH3"/>
    <property type="match status" value="1"/>
</dbReference>
<dbReference type="SUPFAM" id="SSF50044">
    <property type="entry name" value="SH3-domain"/>
    <property type="match status" value="1"/>
</dbReference>
<evidence type="ECO:0000313" key="7">
    <source>
        <dbReference type="EMBL" id="KAJ3056185.1"/>
    </source>
</evidence>
<feature type="transmembrane region" description="Helical" evidence="4">
    <location>
        <begin position="142"/>
        <end position="165"/>
    </location>
</feature>
<dbReference type="Gene3D" id="2.30.30.40">
    <property type="entry name" value="SH3 Domains"/>
    <property type="match status" value="1"/>
</dbReference>
<dbReference type="GO" id="GO:0005737">
    <property type="term" value="C:cytoplasm"/>
    <property type="evidence" value="ECO:0007669"/>
    <property type="project" value="TreeGrafter"/>
</dbReference>
<keyword evidence="4" id="KW-0472">Membrane</keyword>
<feature type="signal peptide" evidence="5">
    <location>
        <begin position="1"/>
        <end position="21"/>
    </location>
</feature>
<evidence type="ECO:0000256" key="2">
    <source>
        <dbReference type="PROSITE-ProRule" id="PRU00192"/>
    </source>
</evidence>
<dbReference type="PROSITE" id="PS51257">
    <property type="entry name" value="PROKAR_LIPOPROTEIN"/>
    <property type="match status" value="1"/>
</dbReference>
<dbReference type="InterPro" id="IPR001452">
    <property type="entry name" value="SH3_domain"/>
</dbReference>
<keyword evidence="8" id="KW-1185">Reference proteome</keyword>
<dbReference type="AlphaFoldDB" id="A0AAD5X8L1"/>
<feature type="chain" id="PRO_5042112475" description="SH3 domain-containing protein" evidence="5">
    <location>
        <begin position="22"/>
        <end position="288"/>
    </location>
</feature>
<evidence type="ECO:0000256" key="3">
    <source>
        <dbReference type="SAM" id="MobiDB-lite"/>
    </source>
</evidence>
<feature type="compositionally biased region" description="Low complexity" evidence="3">
    <location>
        <begin position="82"/>
        <end position="140"/>
    </location>
</feature>
<evidence type="ECO:0000256" key="5">
    <source>
        <dbReference type="SAM" id="SignalP"/>
    </source>
</evidence>
<evidence type="ECO:0000259" key="6">
    <source>
        <dbReference type="PROSITE" id="PS50002"/>
    </source>
</evidence>
<dbReference type="EMBL" id="JADGJD010000042">
    <property type="protein sequence ID" value="KAJ3056185.1"/>
    <property type="molecule type" value="Genomic_DNA"/>
</dbReference>
<protein>
    <recommendedName>
        <fullName evidence="6">SH3 domain-containing protein</fullName>
    </recommendedName>
</protein>
<dbReference type="PROSITE" id="PS50002">
    <property type="entry name" value="SH3"/>
    <property type="match status" value="1"/>
</dbReference>
<keyword evidence="1 2" id="KW-0728">SH3 domain</keyword>
<dbReference type="Proteomes" id="UP001212841">
    <property type="component" value="Unassembled WGS sequence"/>
</dbReference>
<sequence>MLTGRILAIVAVVGLGDGVAAQVLGGACNPDNSVDLFGCQDNYYMTCDPTSRRWVLQNLCPNGCLNDPAFAANCGRNSQGISSPSSPSASAQPTLPSSSTSHSNPTVSSNPTATTRRTTSTPTNTTPTDPSTSTTTTTTNPALIYGPILGALLLLVLIALTIILLRRRRKPSNPSNVTFFGKKNTTLSRGMHDEMALGGGAISLASVLEKQYIVMHDYEPQADDEIRLRVGDYIRLSLLFNDGWAKGMNETTGKHGLLPCACVAEIPANNAQSPVFPGQPAPVPSRLR</sequence>
<dbReference type="PANTHER" id="PTHR14167:SF116">
    <property type="entry name" value="CAP, ISOFORM AC"/>
    <property type="match status" value="1"/>
</dbReference>
<dbReference type="PANTHER" id="PTHR14167">
    <property type="entry name" value="SH3 DOMAIN-CONTAINING"/>
    <property type="match status" value="1"/>
</dbReference>
<dbReference type="InterPro" id="IPR050384">
    <property type="entry name" value="Endophilin_SH3RF"/>
</dbReference>
<organism evidence="7 8">
    <name type="scientific">Rhizophlyctis rosea</name>
    <dbReference type="NCBI Taxonomy" id="64517"/>
    <lineage>
        <taxon>Eukaryota</taxon>
        <taxon>Fungi</taxon>
        <taxon>Fungi incertae sedis</taxon>
        <taxon>Chytridiomycota</taxon>
        <taxon>Chytridiomycota incertae sedis</taxon>
        <taxon>Chytridiomycetes</taxon>
        <taxon>Rhizophlyctidales</taxon>
        <taxon>Rhizophlyctidaceae</taxon>
        <taxon>Rhizophlyctis</taxon>
    </lineage>
</organism>
<evidence type="ECO:0000256" key="4">
    <source>
        <dbReference type="SAM" id="Phobius"/>
    </source>
</evidence>
<gene>
    <name evidence="7" type="ORF">HK097_007791</name>
</gene>
<dbReference type="Pfam" id="PF14604">
    <property type="entry name" value="SH3_9"/>
    <property type="match status" value="1"/>
</dbReference>
<dbReference type="InterPro" id="IPR036028">
    <property type="entry name" value="SH3-like_dom_sf"/>
</dbReference>